<accession>A0A9P8AH70</accession>
<protein>
    <recommendedName>
        <fullName evidence="8">3beta-hydroxysteroid 3-dehydrogenase</fullName>
        <ecNumber evidence="8">1.1.1.270</ecNumber>
    </recommendedName>
</protein>
<dbReference type="GO" id="GO:0005811">
    <property type="term" value="C:lipid droplet"/>
    <property type="evidence" value="ECO:0007669"/>
    <property type="project" value="TreeGrafter"/>
</dbReference>
<evidence type="ECO:0000256" key="1">
    <source>
        <dbReference type="ARBA" id="ARBA00022516"/>
    </source>
</evidence>
<dbReference type="AlphaFoldDB" id="A0A9P8AH70"/>
<dbReference type="GO" id="GO:0000253">
    <property type="term" value="F:3-beta-hydroxysteroid 3-dehydrogenase (NADP+) activity"/>
    <property type="evidence" value="ECO:0007669"/>
    <property type="project" value="UniProtKB-EC"/>
</dbReference>
<dbReference type="InterPro" id="IPR051593">
    <property type="entry name" value="Ergosterol_Biosynth_ERG27"/>
</dbReference>
<dbReference type="GeneID" id="66115280"/>
<comment type="pathway">
    <text evidence="6">Steroid biosynthesis; zymosterol biosynthesis; zymosterol from lanosterol: step 5/6.</text>
</comment>
<proteinExistence type="inferred from homology"/>
<organism evidence="9 10">
    <name type="scientific">Scheffersomyces spartinae</name>
    <dbReference type="NCBI Taxonomy" id="45513"/>
    <lineage>
        <taxon>Eukaryota</taxon>
        <taxon>Fungi</taxon>
        <taxon>Dikarya</taxon>
        <taxon>Ascomycota</taxon>
        <taxon>Saccharomycotina</taxon>
        <taxon>Pichiomycetes</taxon>
        <taxon>Debaryomycetaceae</taxon>
        <taxon>Scheffersomyces</taxon>
    </lineage>
</organism>
<reference evidence="9" key="1">
    <citation type="submission" date="2021-03" db="EMBL/GenBank/DDBJ databases">
        <authorList>
            <person name="Palmer J.M."/>
        </authorList>
    </citation>
    <scope>NUCLEOTIDE SEQUENCE</scope>
    <source>
        <strain evidence="9">ARV_011</strain>
    </source>
</reference>
<dbReference type="Pfam" id="PF00106">
    <property type="entry name" value="adh_short"/>
    <property type="match status" value="1"/>
</dbReference>
<dbReference type="PANTHER" id="PTHR43647:SF1">
    <property type="entry name" value="3-KETO-STEROID REDUCTASE ERG27"/>
    <property type="match status" value="1"/>
</dbReference>
<gene>
    <name evidence="9" type="primary">ERG27</name>
    <name evidence="9" type="ORF">KQ657_001906</name>
</gene>
<dbReference type="InterPro" id="IPR036291">
    <property type="entry name" value="NAD(P)-bd_dom_sf"/>
</dbReference>
<dbReference type="OrthoDB" id="9989144at2759"/>
<evidence type="ECO:0000256" key="6">
    <source>
        <dbReference type="ARBA" id="ARBA00023589"/>
    </source>
</evidence>
<evidence type="ECO:0000256" key="4">
    <source>
        <dbReference type="ARBA" id="ARBA00023002"/>
    </source>
</evidence>
<evidence type="ECO:0000256" key="5">
    <source>
        <dbReference type="ARBA" id="ARBA00023098"/>
    </source>
</evidence>
<keyword evidence="3" id="KW-0752">Steroid biosynthesis</keyword>
<dbReference type="SUPFAM" id="SSF51735">
    <property type="entry name" value="NAD(P)-binding Rossmann-fold domains"/>
    <property type="match status" value="1"/>
</dbReference>
<keyword evidence="4" id="KW-0560">Oxidoreductase</keyword>
<dbReference type="GO" id="GO:0005789">
    <property type="term" value="C:endoplasmic reticulum membrane"/>
    <property type="evidence" value="ECO:0007669"/>
    <property type="project" value="TreeGrafter"/>
</dbReference>
<keyword evidence="5" id="KW-0443">Lipid metabolism</keyword>
<sequence>MTTAKVAVITGTTSNLGINIAYRLIDELPSTTNLTLVVTSRTLPRAKECIDQINQYRIMRYPTREGQVEFEYVLVDFADMISIVSAYYELTQRFTKIDYLFVNAAQGVYDGIDWMEAFMEVFMNPVDAVTNPSYKKQRVGVRSEDGMGLVFQANVFGPYYFIHKLIPLLKDGGKIIWISSLMGLAKHLSFEDLQLVRSIASYEGSKRLVDLMHYGTYKTLKSDYGIEQYLVQPGIFTSFSFFQYLNYFTYYGMLMLFYIARWLGSPNHNILGYIAANAPVAAAISKDSQDQKYKIGSATTATGKAYIKYEEVDDSGAEDVVAYLDTLVKEWDDKLKDQITNSRQI</sequence>
<comment type="similarity">
    <text evidence="7">Belongs to the short-chain dehydrogenases/reductases (SDR) family. ERG27 subfamily.</text>
</comment>
<dbReference type="GO" id="GO:0005741">
    <property type="term" value="C:mitochondrial outer membrane"/>
    <property type="evidence" value="ECO:0007669"/>
    <property type="project" value="TreeGrafter"/>
</dbReference>
<keyword evidence="2" id="KW-0521">NADP</keyword>
<evidence type="ECO:0000256" key="3">
    <source>
        <dbReference type="ARBA" id="ARBA00022955"/>
    </source>
</evidence>
<dbReference type="RefSeq" id="XP_043047742.1">
    <property type="nucleotide sequence ID" value="XM_043192687.1"/>
</dbReference>
<dbReference type="Proteomes" id="UP000790833">
    <property type="component" value="Unassembled WGS sequence"/>
</dbReference>
<comment type="caution">
    <text evidence="9">The sequence shown here is derived from an EMBL/GenBank/DDBJ whole genome shotgun (WGS) entry which is preliminary data.</text>
</comment>
<dbReference type="PRINTS" id="PR00081">
    <property type="entry name" value="GDHRDH"/>
</dbReference>
<keyword evidence="10" id="KW-1185">Reference proteome</keyword>
<keyword evidence="1" id="KW-0444">Lipid biosynthesis</keyword>
<dbReference type="EC" id="1.1.1.270" evidence="8"/>
<name>A0A9P8AH70_9ASCO</name>
<evidence type="ECO:0000313" key="9">
    <source>
        <dbReference type="EMBL" id="KAG7192192.1"/>
    </source>
</evidence>
<evidence type="ECO:0000256" key="2">
    <source>
        <dbReference type="ARBA" id="ARBA00022857"/>
    </source>
</evidence>
<evidence type="ECO:0000313" key="10">
    <source>
        <dbReference type="Proteomes" id="UP000790833"/>
    </source>
</evidence>
<dbReference type="InterPro" id="IPR002347">
    <property type="entry name" value="SDR_fam"/>
</dbReference>
<dbReference type="EMBL" id="JAHMUF010000019">
    <property type="protein sequence ID" value="KAG7192192.1"/>
    <property type="molecule type" value="Genomic_DNA"/>
</dbReference>
<dbReference type="PANTHER" id="PTHR43647">
    <property type="entry name" value="DEHYDROGENASE"/>
    <property type="match status" value="1"/>
</dbReference>
<dbReference type="Gene3D" id="3.40.50.720">
    <property type="entry name" value="NAD(P)-binding Rossmann-like Domain"/>
    <property type="match status" value="1"/>
</dbReference>
<evidence type="ECO:0000256" key="7">
    <source>
        <dbReference type="ARBA" id="ARBA00023593"/>
    </source>
</evidence>
<evidence type="ECO:0000256" key="8">
    <source>
        <dbReference type="ARBA" id="ARBA00023621"/>
    </source>
</evidence>
<dbReference type="GO" id="GO:0006696">
    <property type="term" value="P:ergosterol biosynthetic process"/>
    <property type="evidence" value="ECO:0007669"/>
    <property type="project" value="TreeGrafter"/>
</dbReference>